<keyword evidence="4" id="KW-1185">Reference proteome</keyword>
<dbReference type="EMBL" id="BDGG01000001">
    <property type="protein sequence ID" value="GAU87373.1"/>
    <property type="molecule type" value="Genomic_DNA"/>
</dbReference>
<sequence length="601" mass="68628">MKASNICMMFSGLIFASFLVHIARADISYGILGCWRDHPSTKATFASVIATINRYVDGEPKRPGEVLQAVSQSVWPSHDVSAENMYCFDEEIHGQVAPEQRRNFSNILSGFRPAIDIAINMTQFDAQSPQLGKSLHDIHLNVSYFFGTFLQVMDIEKGSLYFREYTLILLGVQAELINFYRMVGDAREVSKWKDVLARDCYALSKYSYWFIRFMSKKMADNIVFDAYKLDNNQLGFSNQVNAKRLNEYDEPLSKCAANDNNNCIDYAFGFLKSARITARHKWQEYWRDVLQDFRKLLFKRYCLLDACQSDRYAEFLVHVGERVGLQFLASNGENAKFCSKDMCNTMWLSTAGNRDFLYYRPCFRDNPLELPGNQCAEDTWKICTRRGGCNPNILLTNNYYPLALRSMHNGLCVDCAETATWCKQGMCPVYVHNATRPFESADSCDDAPENCKGPQFQVHNFDRGVNEPLEILDEVHFTYASSKEGSPKFLSGDVYSGAFLRTQYYMRLEERYTVSSKKTGITSGPYYCGIGKPWSMMNVEERAACGQSSYTLFRKIALENVISVMGDGSITTDWNDDSSRRNERYRSRPSGNRVLTGDDAP</sequence>
<dbReference type="Proteomes" id="UP000186922">
    <property type="component" value="Unassembled WGS sequence"/>
</dbReference>
<reference evidence="3 4" key="1">
    <citation type="journal article" date="2016" name="Nat. Commun.">
        <title>Extremotolerant tardigrade genome and improved radiotolerance of human cultured cells by tardigrade-unique protein.</title>
        <authorList>
            <person name="Hashimoto T."/>
            <person name="Horikawa D.D."/>
            <person name="Saito Y."/>
            <person name="Kuwahara H."/>
            <person name="Kozuka-Hata H."/>
            <person name="Shin-I T."/>
            <person name="Minakuchi Y."/>
            <person name="Ohishi K."/>
            <person name="Motoyama A."/>
            <person name="Aizu T."/>
            <person name="Enomoto A."/>
            <person name="Kondo K."/>
            <person name="Tanaka S."/>
            <person name="Hara Y."/>
            <person name="Koshikawa S."/>
            <person name="Sagara H."/>
            <person name="Miura T."/>
            <person name="Yokobori S."/>
            <person name="Miyagawa K."/>
            <person name="Suzuki Y."/>
            <person name="Kubo T."/>
            <person name="Oyama M."/>
            <person name="Kohara Y."/>
            <person name="Fujiyama A."/>
            <person name="Arakawa K."/>
            <person name="Katayama T."/>
            <person name="Toyoda A."/>
            <person name="Kunieda T."/>
        </authorList>
    </citation>
    <scope>NUCLEOTIDE SEQUENCE [LARGE SCALE GENOMIC DNA]</scope>
    <source>
        <strain evidence="3 4">YOKOZUNA-1</strain>
    </source>
</reference>
<keyword evidence="2" id="KW-0732">Signal</keyword>
<accession>A0A1D1ULZ8</accession>
<protein>
    <submittedName>
        <fullName evidence="3">Uncharacterized protein</fullName>
    </submittedName>
</protein>
<organism evidence="3 4">
    <name type="scientific">Ramazzottius varieornatus</name>
    <name type="common">Water bear</name>
    <name type="synonym">Tardigrade</name>
    <dbReference type="NCBI Taxonomy" id="947166"/>
    <lineage>
        <taxon>Eukaryota</taxon>
        <taxon>Metazoa</taxon>
        <taxon>Ecdysozoa</taxon>
        <taxon>Tardigrada</taxon>
        <taxon>Eutardigrada</taxon>
        <taxon>Parachela</taxon>
        <taxon>Hypsibioidea</taxon>
        <taxon>Ramazzottiidae</taxon>
        <taxon>Ramazzottius</taxon>
    </lineage>
</organism>
<evidence type="ECO:0000256" key="1">
    <source>
        <dbReference type="SAM" id="MobiDB-lite"/>
    </source>
</evidence>
<dbReference type="AlphaFoldDB" id="A0A1D1ULZ8"/>
<feature type="chain" id="PRO_5008897364" evidence="2">
    <location>
        <begin position="26"/>
        <end position="601"/>
    </location>
</feature>
<evidence type="ECO:0000313" key="4">
    <source>
        <dbReference type="Proteomes" id="UP000186922"/>
    </source>
</evidence>
<feature type="signal peptide" evidence="2">
    <location>
        <begin position="1"/>
        <end position="25"/>
    </location>
</feature>
<dbReference type="OrthoDB" id="10055805at2759"/>
<feature type="region of interest" description="Disordered" evidence="1">
    <location>
        <begin position="572"/>
        <end position="601"/>
    </location>
</feature>
<name>A0A1D1ULZ8_RAMVA</name>
<feature type="compositionally biased region" description="Basic and acidic residues" evidence="1">
    <location>
        <begin position="577"/>
        <end position="586"/>
    </location>
</feature>
<evidence type="ECO:0000313" key="3">
    <source>
        <dbReference type="EMBL" id="GAU87373.1"/>
    </source>
</evidence>
<gene>
    <name evidence="3" type="primary">RvY_00237-1</name>
    <name evidence="3" type="synonym">RvY_00237.1</name>
    <name evidence="3" type="ORF">RvY_00237</name>
</gene>
<comment type="caution">
    <text evidence="3">The sequence shown here is derived from an EMBL/GenBank/DDBJ whole genome shotgun (WGS) entry which is preliminary data.</text>
</comment>
<evidence type="ECO:0000256" key="2">
    <source>
        <dbReference type="SAM" id="SignalP"/>
    </source>
</evidence>
<proteinExistence type="predicted"/>